<dbReference type="SUPFAM" id="SSF52540">
    <property type="entry name" value="P-loop containing nucleoside triphosphate hydrolases"/>
    <property type="match status" value="1"/>
</dbReference>
<dbReference type="InterPro" id="IPR051782">
    <property type="entry name" value="ABC_Transporter_VariousFunc"/>
</dbReference>
<dbReference type="EMBL" id="JAUSTU010000007">
    <property type="protein sequence ID" value="MDQ0155501.1"/>
    <property type="molecule type" value="Genomic_DNA"/>
</dbReference>
<reference evidence="5 6" key="1">
    <citation type="submission" date="2023-07" db="EMBL/GenBank/DDBJ databases">
        <title>Genomic Encyclopedia of Type Strains, Phase IV (KMG-IV): sequencing the most valuable type-strain genomes for metagenomic binning, comparative biology and taxonomic classification.</title>
        <authorList>
            <person name="Goeker M."/>
        </authorList>
    </citation>
    <scope>NUCLEOTIDE SEQUENCE [LARGE SCALE GENOMIC DNA]</scope>
    <source>
        <strain evidence="5 6">DSM 23948</strain>
    </source>
</reference>
<keyword evidence="3 5" id="KW-0067">ATP-binding</keyword>
<keyword evidence="6" id="KW-1185">Reference proteome</keyword>
<evidence type="ECO:0000256" key="1">
    <source>
        <dbReference type="ARBA" id="ARBA00022448"/>
    </source>
</evidence>
<evidence type="ECO:0000313" key="5">
    <source>
        <dbReference type="EMBL" id="MDQ0155501.1"/>
    </source>
</evidence>
<dbReference type="PANTHER" id="PTHR42939">
    <property type="entry name" value="ABC TRANSPORTER ATP-BINDING PROTEIN ALBC-RELATED"/>
    <property type="match status" value="1"/>
</dbReference>
<dbReference type="RefSeq" id="WP_307150068.1">
    <property type="nucleotide sequence ID" value="NZ_JAUSTU010000007.1"/>
</dbReference>
<evidence type="ECO:0000256" key="2">
    <source>
        <dbReference type="ARBA" id="ARBA00022741"/>
    </source>
</evidence>
<proteinExistence type="predicted"/>
<gene>
    <name evidence="5" type="ORF">J2S07_001806</name>
</gene>
<organism evidence="5 6">
    <name type="scientific">Anoxybacillus andreesenii</name>
    <dbReference type="NCBI Taxonomy" id="1325932"/>
    <lineage>
        <taxon>Bacteria</taxon>
        <taxon>Bacillati</taxon>
        <taxon>Bacillota</taxon>
        <taxon>Bacilli</taxon>
        <taxon>Bacillales</taxon>
        <taxon>Anoxybacillaceae</taxon>
        <taxon>Anoxybacillus</taxon>
    </lineage>
</organism>
<dbReference type="SMART" id="SM00382">
    <property type="entry name" value="AAA"/>
    <property type="match status" value="1"/>
</dbReference>
<keyword evidence="2" id="KW-0547">Nucleotide-binding</keyword>
<dbReference type="PROSITE" id="PS50893">
    <property type="entry name" value="ABC_TRANSPORTER_2"/>
    <property type="match status" value="1"/>
</dbReference>
<comment type="caution">
    <text evidence="5">The sequence shown here is derived from an EMBL/GenBank/DDBJ whole genome shotgun (WGS) entry which is preliminary data.</text>
</comment>
<keyword evidence="1" id="KW-0813">Transport</keyword>
<dbReference type="GO" id="GO:0005524">
    <property type="term" value="F:ATP binding"/>
    <property type="evidence" value="ECO:0007669"/>
    <property type="project" value="UniProtKB-KW"/>
</dbReference>
<evidence type="ECO:0000256" key="3">
    <source>
        <dbReference type="ARBA" id="ARBA00022840"/>
    </source>
</evidence>
<dbReference type="InterPro" id="IPR003593">
    <property type="entry name" value="AAA+_ATPase"/>
</dbReference>
<dbReference type="InterPro" id="IPR027417">
    <property type="entry name" value="P-loop_NTPase"/>
</dbReference>
<dbReference type="Proteomes" id="UP001231362">
    <property type="component" value="Unassembled WGS sequence"/>
</dbReference>
<evidence type="ECO:0000313" key="6">
    <source>
        <dbReference type="Proteomes" id="UP001231362"/>
    </source>
</evidence>
<dbReference type="Pfam" id="PF00005">
    <property type="entry name" value="ABC_tran"/>
    <property type="match status" value="1"/>
</dbReference>
<feature type="domain" description="ABC transporter" evidence="4">
    <location>
        <begin position="2"/>
        <end position="230"/>
    </location>
</feature>
<protein>
    <submittedName>
        <fullName evidence="5">ABC-2 type transport system ATP-binding protein</fullName>
    </submittedName>
</protein>
<dbReference type="InterPro" id="IPR003439">
    <property type="entry name" value="ABC_transporter-like_ATP-bd"/>
</dbReference>
<name>A0ABT9V3H2_9BACL</name>
<dbReference type="PANTHER" id="PTHR42939:SF3">
    <property type="entry name" value="ABC TRANSPORTER ATP-BINDING COMPONENT"/>
    <property type="match status" value="1"/>
</dbReference>
<dbReference type="Gene3D" id="3.40.50.300">
    <property type="entry name" value="P-loop containing nucleotide triphosphate hydrolases"/>
    <property type="match status" value="1"/>
</dbReference>
<accession>A0ABT9V3H2</accession>
<evidence type="ECO:0000259" key="4">
    <source>
        <dbReference type="PROSITE" id="PS50893"/>
    </source>
</evidence>
<sequence>MKRGVEVKGLLKQIDDFEIGPVDLDFEPGTITALVGKNGAGKSTFAKLLMNLAKRDRGEIFLEGQPVSSSSEEWKTKIAYQPQVLLGCNAFNGRELKKLISSLYPTWDEELFIRLVEVFKIPLDKPYGSLSPGVQQQLNFVLSLPRDTDILLLDEPTAHMDIHSKQLVQDELATWMERGEKTMILVSHQVEDIRKLADFIVVFQEGKILAHAAKDELTQNYKRYWLEVVLPDAVPGEVARKNGRIIVTNQPVKTEQFFLEKGIRWTDSRRLELEEIISMMIGSREGV</sequence>